<dbReference type="PROSITE" id="PS50893">
    <property type="entry name" value="ABC_TRANSPORTER_2"/>
    <property type="match status" value="1"/>
</dbReference>
<dbReference type="InterPro" id="IPR027417">
    <property type="entry name" value="P-loop_NTPase"/>
</dbReference>
<dbReference type="Gene3D" id="3.40.50.300">
    <property type="entry name" value="P-loop containing nucleotide triphosphate hydrolases"/>
    <property type="match status" value="1"/>
</dbReference>
<dbReference type="InterPro" id="IPR003439">
    <property type="entry name" value="ABC_transporter-like_ATP-bd"/>
</dbReference>
<proteinExistence type="predicted"/>
<evidence type="ECO:0000256" key="6">
    <source>
        <dbReference type="ARBA" id="ARBA00022967"/>
    </source>
</evidence>
<dbReference type="SMART" id="SM00382">
    <property type="entry name" value="AAA"/>
    <property type="match status" value="1"/>
</dbReference>
<dbReference type="EMBL" id="CADIJQ010000003">
    <property type="protein sequence ID" value="CAB3701997.1"/>
    <property type="molecule type" value="Genomic_DNA"/>
</dbReference>
<evidence type="ECO:0000313" key="11">
    <source>
        <dbReference type="Proteomes" id="UP000494269"/>
    </source>
</evidence>
<evidence type="ECO:0000256" key="2">
    <source>
        <dbReference type="ARBA" id="ARBA00022475"/>
    </source>
</evidence>
<keyword evidence="7" id="KW-0472">Membrane</keyword>
<keyword evidence="2" id="KW-1003">Cell membrane</keyword>
<dbReference type="SUPFAM" id="SSF52540">
    <property type="entry name" value="P-loop containing nucleoside triphosphate hydrolases"/>
    <property type="match status" value="1"/>
</dbReference>
<dbReference type="GO" id="GO:0017004">
    <property type="term" value="P:cytochrome complex assembly"/>
    <property type="evidence" value="ECO:0007669"/>
    <property type="project" value="UniProtKB-KW"/>
</dbReference>
<evidence type="ECO:0000256" key="5">
    <source>
        <dbReference type="ARBA" id="ARBA00022840"/>
    </source>
</evidence>
<dbReference type="InterPro" id="IPR003593">
    <property type="entry name" value="AAA+_ATPase"/>
</dbReference>
<keyword evidence="11" id="KW-1185">Reference proteome</keyword>
<sequence>MRPADAPPPMLAACALRSPRGGLNGGQVGGPHGERSGPLHGEPDGLRAVSFDLHAGQLLHVQGANGSGKTSLLRMLAGLLRPLSGDLYAQGSNFRQDPSAYFARVAFLGHANGLTGELSALENMRYSLHVAGTPQDDNAIASALRTWRLDACLHTPAARLSQGQGRRLALAAVVLGGKPLWLLDEPDAGLDAASLDQLWTALDAHLDAGGAAVVASHRKPNAVAAAATRTQTLNLDDYADAGYAVSVGAA</sequence>
<evidence type="ECO:0000256" key="3">
    <source>
        <dbReference type="ARBA" id="ARBA00022741"/>
    </source>
</evidence>
<dbReference type="PANTHER" id="PTHR43499:SF1">
    <property type="entry name" value="ABC TRANSPORTER I FAMILY MEMBER 1"/>
    <property type="match status" value="1"/>
</dbReference>
<organism evidence="10 11">
    <name type="scientific">Achromobacter kerstersii</name>
    <dbReference type="NCBI Taxonomy" id="1353890"/>
    <lineage>
        <taxon>Bacteria</taxon>
        <taxon>Pseudomonadati</taxon>
        <taxon>Pseudomonadota</taxon>
        <taxon>Betaproteobacteria</taxon>
        <taxon>Burkholderiales</taxon>
        <taxon>Alcaligenaceae</taxon>
        <taxon>Achromobacter</taxon>
    </lineage>
</organism>
<protein>
    <submittedName>
        <fullName evidence="10">Vitamin B12 import ATP-binding protein BtuD</fullName>
    </submittedName>
</protein>
<reference evidence="10 11" key="1">
    <citation type="submission" date="2020-04" db="EMBL/GenBank/DDBJ databases">
        <authorList>
            <person name="De Canck E."/>
        </authorList>
    </citation>
    <scope>NUCLEOTIDE SEQUENCE [LARGE SCALE GENOMIC DNA]</scope>
    <source>
        <strain evidence="10 11">LMG 3441</strain>
    </source>
</reference>
<evidence type="ECO:0000256" key="7">
    <source>
        <dbReference type="ARBA" id="ARBA00023136"/>
    </source>
</evidence>
<dbReference type="InterPro" id="IPR005895">
    <property type="entry name" value="ABC_transptr_haem_export_CcmA"/>
</dbReference>
<dbReference type="GO" id="GO:0016887">
    <property type="term" value="F:ATP hydrolysis activity"/>
    <property type="evidence" value="ECO:0007669"/>
    <property type="project" value="InterPro"/>
</dbReference>
<dbReference type="GO" id="GO:0022857">
    <property type="term" value="F:transmembrane transporter activity"/>
    <property type="evidence" value="ECO:0007669"/>
    <property type="project" value="InterPro"/>
</dbReference>
<dbReference type="RefSeq" id="WP_175169925.1">
    <property type="nucleotide sequence ID" value="NZ_CADIJQ010000003.1"/>
</dbReference>
<evidence type="ECO:0000259" key="9">
    <source>
        <dbReference type="PROSITE" id="PS50893"/>
    </source>
</evidence>
<keyword evidence="5 10" id="KW-0067">ATP-binding</keyword>
<evidence type="ECO:0000256" key="4">
    <source>
        <dbReference type="ARBA" id="ARBA00022748"/>
    </source>
</evidence>
<dbReference type="Proteomes" id="UP000494269">
    <property type="component" value="Unassembled WGS sequence"/>
</dbReference>
<name>A0A6S6ZZA8_9BURK</name>
<dbReference type="GO" id="GO:0005524">
    <property type="term" value="F:ATP binding"/>
    <property type="evidence" value="ECO:0007669"/>
    <property type="project" value="UniProtKB-KW"/>
</dbReference>
<feature type="compositionally biased region" description="Pro residues" evidence="8">
    <location>
        <begin position="1"/>
        <end position="10"/>
    </location>
</feature>
<keyword evidence="6" id="KW-1278">Translocase</keyword>
<gene>
    <name evidence="10" type="primary">btuD_6</name>
    <name evidence="10" type="ORF">LMG3441_02617</name>
</gene>
<feature type="region of interest" description="Disordered" evidence="8">
    <location>
        <begin position="1"/>
        <end position="40"/>
    </location>
</feature>
<keyword evidence="3" id="KW-0547">Nucleotide-binding</keyword>
<keyword evidence="1" id="KW-0813">Transport</keyword>
<dbReference type="NCBIfam" id="TIGR01189">
    <property type="entry name" value="ccmA"/>
    <property type="match status" value="1"/>
</dbReference>
<evidence type="ECO:0000256" key="8">
    <source>
        <dbReference type="SAM" id="MobiDB-lite"/>
    </source>
</evidence>
<feature type="domain" description="ABC transporter" evidence="9">
    <location>
        <begin position="28"/>
        <end position="249"/>
    </location>
</feature>
<dbReference type="AlphaFoldDB" id="A0A6S6ZZA8"/>
<feature type="compositionally biased region" description="Gly residues" evidence="8">
    <location>
        <begin position="22"/>
        <end position="31"/>
    </location>
</feature>
<dbReference type="Pfam" id="PF00005">
    <property type="entry name" value="ABC_tran"/>
    <property type="match status" value="1"/>
</dbReference>
<dbReference type="PANTHER" id="PTHR43499">
    <property type="entry name" value="ABC TRANSPORTER I FAMILY MEMBER 1"/>
    <property type="match status" value="1"/>
</dbReference>
<evidence type="ECO:0000313" key="10">
    <source>
        <dbReference type="EMBL" id="CAB3701997.1"/>
    </source>
</evidence>
<accession>A0A6S6ZZA8</accession>
<keyword evidence="4" id="KW-0201">Cytochrome c-type biogenesis</keyword>
<evidence type="ECO:0000256" key="1">
    <source>
        <dbReference type="ARBA" id="ARBA00022448"/>
    </source>
</evidence>